<protein>
    <recommendedName>
        <fullName evidence="4">Coiled coil protein</fullName>
    </recommendedName>
</protein>
<evidence type="ECO:0008006" key="4">
    <source>
        <dbReference type="Google" id="ProtNLM"/>
    </source>
</evidence>
<dbReference type="RefSeq" id="WP_058511104.1">
    <property type="nucleotide sequence ID" value="NZ_LNYY01000019.1"/>
</dbReference>
<evidence type="ECO:0000313" key="3">
    <source>
        <dbReference type="Proteomes" id="UP000054926"/>
    </source>
</evidence>
<feature type="coiled-coil region" evidence="1">
    <location>
        <begin position="85"/>
        <end position="112"/>
    </location>
</feature>
<dbReference type="EMBL" id="LNYY01000019">
    <property type="protein sequence ID" value="KTD69152.1"/>
    <property type="molecule type" value="Genomic_DNA"/>
</dbReference>
<organism evidence="2 3">
    <name type="scientific">Legionella steelei</name>
    <dbReference type="NCBI Taxonomy" id="947033"/>
    <lineage>
        <taxon>Bacteria</taxon>
        <taxon>Pseudomonadati</taxon>
        <taxon>Pseudomonadota</taxon>
        <taxon>Gammaproteobacteria</taxon>
        <taxon>Legionellales</taxon>
        <taxon>Legionellaceae</taxon>
        <taxon>Legionella</taxon>
    </lineage>
</organism>
<dbReference type="PATRIC" id="fig|947033.5.peg.2449"/>
<gene>
    <name evidence="2" type="ORF">Lste_2310</name>
</gene>
<dbReference type="STRING" id="947033.Lste_2310"/>
<name>A0A0W0ZJI0_9GAMM</name>
<keyword evidence="1" id="KW-0175">Coiled coil</keyword>
<accession>A0A0W0ZJI0</accession>
<feature type="coiled-coil region" evidence="1">
    <location>
        <begin position="182"/>
        <end position="230"/>
    </location>
</feature>
<comment type="caution">
    <text evidence="2">The sequence shown here is derived from an EMBL/GenBank/DDBJ whole genome shotgun (WGS) entry which is preliminary data.</text>
</comment>
<dbReference type="Proteomes" id="UP000054926">
    <property type="component" value="Unassembled WGS sequence"/>
</dbReference>
<keyword evidence="3" id="KW-1185">Reference proteome</keyword>
<sequence>MGATLSTLADEEDRKSIEGAIKQILLLEDEHIKKNTWFKRLKELDYLAHTQEKSILEFLTDDDLLEIIEVFKGIQSAVSKNIEALEKDGGELSRLKEESATLENKISAKKQTILGKQANLRELLPPPPEPGYWANLWTNFVASIGDMKPGPGKRFLLLFVSEKDIHAAQIIRNYHTEPARARQELNETIASLESEKAGLEKNLSSVKADIGQKEGNLRELKEQQQTLEDNVPILVESAKSLISTEKQQQAEKDMAIDRELDFDIPRQPFGYE</sequence>
<dbReference type="OrthoDB" id="10016313at2"/>
<evidence type="ECO:0000313" key="2">
    <source>
        <dbReference type="EMBL" id="KTD69152.1"/>
    </source>
</evidence>
<proteinExistence type="predicted"/>
<dbReference type="AlphaFoldDB" id="A0A0W0ZJI0"/>
<reference evidence="2 3" key="1">
    <citation type="submission" date="2015-11" db="EMBL/GenBank/DDBJ databases">
        <title>Genomic analysis of 38 Legionella species identifies large and diverse effector repertoires.</title>
        <authorList>
            <person name="Burstein D."/>
            <person name="Amaro F."/>
            <person name="Zusman T."/>
            <person name="Lifshitz Z."/>
            <person name="Cohen O."/>
            <person name="Gilbert J.A."/>
            <person name="Pupko T."/>
            <person name="Shuman H.A."/>
            <person name="Segal G."/>
        </authorList>
    </citation>
    <scope>NUCLEOTIDE SEQUENCE [LARGE SCALE GENOMIC DNA]</scope>
    <source>
        <strain evidence="2 3">IMVS3376</strain>
    </source>
</reference>
<evidence type="ECO:0000256" key="1">
    <source>
        <dbReference type="SAM" id="Coils"/>
    </source>
</evidence>